<dbReference type="OrthoDB" id="9765517at2"/>
<dbReference type="SUPFAM" id="SSF52440">
    <property type="entry name" value="PreATP-grasp domain"/>
    <property type="match status" value="1"/>
</dbReference>
<dbReference type="SUPFAM" id="SSF56059">
    <property type="entry name" value="Glutathione synthetase ATP-binding domain-like"/>
    <property type="match status" value="1"/>
</dbReference>
<dbReference type="Proteomes" id="UP000225379">
    <property type="component" value="Unassembled WGS sequence"/>
</dbReference>
<evidence type="ECO:0000256" key="1">
    <source>
        <dbReference type="ARBA" id="ARBA00022598"/>
    </source>
</evidence>
<feature type="domain" description="Glutathionylspermidine synthase pre-ATP-grasp-like" evidence="6">
    <location>
        <begin position="12"/>
        <end position="399"/>
    </location>
</feature>
<dbReference type="Pfam" id="PF03738">
    <property type="entry name" value="GSP_synth"/>
    <property type="match status" value="1"/>
</dbReference>
<keyword evidence="4" id="KW-0067">ATP-binding</keyword>
<evidence type="ECO:0000256" key="3">
    <source>
        <dbReference type="ARBA" id="ARBA00022741"/>
    </source>
</evidence>
<dbReference type="GO" id="GO:0005524">
    <property type="term" value="F:ATP binding"/>
    <property type="evidence" value="ECO:0007669"/>
    <property type="project" value="UniProtKB-KW"/>
</dbReference>
<dbReference type="InterPro" id="IPR016185">
    <property type="entry name" value="PreATP-grasp_dom_sf"/>
</dbReference>
<dbReference type="RefSeq" id="WP_098735760.1">
    <property type="nucleotide sequence ID" value="NZ_PDKW01000039.1"/>
</dbReference>
<organism evidence="7 8">
    <name type="scientific">Azospirillum palustre</name>
    <dbReference type="NCBI Taxonomy" id="2044885"/>
    <lineage>
        <taxon>Bacteria</taxon>
        <taxon>Pseudomonadati</taxon>
        <taxon>Pseudomonadota</taxon>
        <taxon>Alphaproteobacteria</taxon>
        <taxon>Rhodospirillales</taxon>
        <taxon>Azospirillaceae</taxon>
        <taxon>Azospirillum</taxon>
    </lineage>
</organism>
<keyword evidence="5" id="KW-0460">Magnesium</keyword>
<keyword evidence="2" id="KW-0479">Metal-binding</keyword>
<dbReference type="Gene3D" id="3.30.1490.330">
    <property type="match status" value="1"/>
</dbReference>
<evidence type="ECO:0000313" key="7">
    <source>
        <dbReference type="EMBL" id="PGH57769.1"/>
    </source>
</evidence>
<keyword evidence="8" id="KW-1185">Reference proteome</keyword>
<dbReference type="GO" id="GO:0046872">
    <property type="term" value="F:metal ion binding"/>
    <property type="evidence" value="ECO:0007669"/>
    <property type="project" value="UniProtKB-KW"/>
</dbReference>
<keyword evidence="3" id="KW-0547">Nucleotide-binding</keyword>
<comment type="caution">
    <text evidence="7">The sequence shown here is derived from an EMBL/GenBank/DDBJ whole genome shotgun (WGS) entry which is preliminary data.</text>
</comment>
<evidence type="ECO:0000259" key="6">
    <source>
        <dbReference type="Pfam" id="PF03738"/>
    </source>
</evidence>
<evidence type="ECO:0000256" key="5">
    <source>
        <dbReference type="ARBA" id="ARBA00022842"/>
    </source>
</evidence>
<dbReference type="InterPro" id="IPR005494">
    <property type="entry name" value="GSPS_pre-ATP-grasp-like_dom"/>
</dbReference>
<sequence length="402" mass="44588">MERVTTAPRPQWQAKLDEIGFPFHTDADGTAYWDESAYWRFSLAEIETLEEAAEEVYRLCEEAVGHVVSRGLYEAVGLPRWAAPAIEASWKEREGRDMPLYARFDFAWDGKGGPPKALELNAETPTSLYETAVAQWCWLQDVHPDADQFNSLEEALVERWQARMQAFPALASQAEAVHFACLMPHPEDEATIAYLQTLALRAGMTTKAMPIQAIRYDDSSGCFLDDAGLPIRHLMKLYPWDWMIREETGRELVTAAAQGRIRMIEPAWKMVMASKGLFALLWELNPGHPNLLQTALDRTGFPAGAKVVAKPLLGREGSNVSIATLDAAGLPVGQPIAQTEGPYVDEGWVYQSFTPLAESYGNHAVLGVWMAGDRACGLGIREDRALITGNTSRFVPHLIAPS</sequence>
<evidence type="ECO:0000313" key="8">
    <source>
        <dbReference type="Proteomes" id="UP000225379"/>
    </source>
</evidence>
<dbReference type="AlphaFoldDB" id="A0A2B8BJ65"/>
<gene>
    <name evidence="7" type="ORF">CRT60_07250</name>
</gene>
<dbReference type="GO" id="GO:0016874">
    <property type="term" value="F:ligase activity"/>
    <property type="evidence" value="ECO:0007669"/>
    <property type="project" value="UniProtKB-KW"/>
</dbReference>
<proteinExistence type="predicted"/>
<name>A0A2B8BJ65_9PROT</name>
<keyword evidence="1" id="KW-0436">Ligase</keyword>
<dbReference type="EMBL" id="PDKW01000039">
    <property type="protein sequence ID" value="PGH57769.1"/>
    <property type="molecule type" value="Genomic_DNA"/>
</dbReference>
<protein>
    <submittedName>
        <fullName evidence="7">Glutathionylspermidine synthase</fullName>
    </submittedName>
</protein>
<accession>A0A2B8BJ65</accession>
<reference evidence="8" key="1">
    <citation type="submission" date="2017-10" db="EMBL/GenBank/DDBJ databases">
        <authorList>
            <person name="Kravchenko I.K."/>
            <person name="Grouzdev D.S."/>
        </authorList>
    </citation>
    <scope>NUCLEOTIDE SEQUENCE [LARGE SCALE GENOMIC DNA]</scope>
    <source>
        <strain evidence="8">B2</strain>
    </source>
</reference>
<evidence type="ECO:0000256" key="2">
    <source>
        <dbReference type="ARBA" id="ARBA00022723"/>
    </source>
</evidence>
<evidence type="ECO:0000256" key="4">
    <source>
        <dbReference type="ARBA" id="ARBA00022840"/>
    </source>
</evidence>